<keyword evidence="2" id="KW-1185">Reference proteome</keyword>
<dbReference type="PANTHER" id="PTHR47481:SF7">
    <property type="entry name" value="CCHC-TYPE DOMAIN-CONTAINING PROTEIN"/>
    <property type="match status" value="1"/>
</dbReference>
<reference evidence="1 2" key="1">
    <citation type="journal article" date="2019" name="Fungal Biol. Biotechnol.">
        <title>Draft genome sequence of fastidious pathogen Ceratobasidium theobromae, which causes vascular-streak dieback in Theobroma cacao.</title>
        <authorList>
            <person name="Ali S.S."/>
            <person name="Asman A."/>
            <person name="Shao J."/>
            <person name="Firmansyah A.P."/>
            <person name="Susilo A.W."/>
            <person name="Rosmana A."/>
            <person name="McMahon P."/>
            <person name="Junaid M."/>
            <person name="Guest D."/>
            <person name="Kheng T.Y."/>
            <person name="Meinhardt L.W."/>
            <person name="Bailey B.A."/>
        </authorList>
    </citation>
    <scope>NUCLEOTIDE SEQUENCE [LARGE SCALE GENOMIC DNA]</scope>
    <source>
        <strain evidence="1 2">CT2</strain>
    </source>
</reference>
<comment type="caution">
    <text evidence="1">The sequence shown here is derived from an EMBL/GenBank/DDBJ whole genome shotgun (WGS) entry which is preliminary data.</text>
</comment>
<sequence>MPDTHGETDASKVKAVADWTRRDMDAFAQIIQNMEDGALVDVVECKTAHEAWTCITQRWERNKAESLFNLYQQLTNTKIGEDEELIQALNNLRSIASRMEMLSEPVSDMMLAHLIINALPPSYAVLGIIIQMSDQNHTISSNTVINAALVEEGRRKIGLGLDTQLPKCKANHKGQK</sequence>
<dbReference type="OrthoDB" id="2783063at2759"/>
<evidence type="ECO:0000313" key="1">
    <source>
        <dbReference type="EMBL" id="KAB5589313.1"/>
    </source>
</evidence>
<protein>
    <submittedName>
        <fullName evidence="1">Copia-like polyprotein/retrotransposon</fullName>
    </submittedName>
</protein>
<dbReference type="Proteomes" id="UP000383932">
    <property type="component" value="Unassembled WGS sequence"/>
</dbReference>
<dbReference type="EMBL" id="SSOP01000288">
    <property type="protein sequence ID" value="KAB5589313.1"/>
    <property type="molecule type" value="Genomic_DNA"/>
</dbReference>
<name>A0A5N5QCQ6_9AGAM</name>
<dbReference type="Pfam" id="PF14223">
    <property type="entry name" value="Retrotran_gag_2"/>
    <property type="match status" value="1"/>
</dbReference>
<organism evidence="1 2">
    <name type="scientific">Ceratobasidium theobromae</name>
    <dbReference type="NCBI Taxonomy" id="1582974"/>
    <lineage>
        <taxon>Eukaryota</taxon>
        <taxon>Fungi</taxon>
        <taxon>Dikarya</taxon>
        <taxon>Basidiomycota</taxon>
        <taxon>Agaricomycotina</taxon>
        <taxon>Agaricomycetes</taxon>
        <taxon>Cantharellales</taxon>
        <taxon>Ceratobasidiaceae</taxon>
        <taxon>Ceratobasidium</taxon>
    </lineage>
</organism>
<dbReference type="PANTHER" id="PTHR47481">
    <property type="match status" value="1"/>
</dbReference>
<evidence type="ECO:0000313" key="2">
    <source>
        <dbReference type="Proteomes" id="UP000383932"/>
    </source>
</evidence>
<dbReference type="AlphaFoldDB" id="A0A5N5QCQ6"/>
<proteinExistence type="predicted"/>
<gene>
    <name evidence="1" type="ORF">CTheo_7247</name>
</gene>
<accession>A0A5N5QCQ6</accession>